<keyword evidence="3" id="KW-0808">Transferase</keyword>
<dbReference type="SUPFAM" id="SSF56672">
    <property type="entry name" value="DNA/RNA polymerases"/>
    <property type="match status" value="1"/>
</dbReference>
<dbReference type="InterPro" id="IPR051083">
    <property type="entry name" value="GrpII_Intron_Splice-Mob/Def"/>
</dbReference>
<dbReference type="AlphaFoldDB" id="A0A0F3RLL0"/>
<feature type="domain" description="Reverse transcriptase N-terminal" evidence="2">
    <location>
        <begin position="2"/>
        <end position="38"/>
    </location>
</feature>
<sequence length="123" mass="14013">MLLAIKRVTQINKGRKSPGIDKIVVKTDKERSLLMEKLADNNLSSVKQIKRVYIPKSNGKSRPLGLPTILDRCRQAVVKSALEPYLKAKFEGCSYCFRPGRSTHDQYRKYLVLFVLELLGIGY</sequence>
<accession>A0A0F3RLL0</accession>
<evidence type="ECO:0000256" key="1">
    <source>
        <dbReference type="ARBA" id="ARBA00034120"/>
    </source>
</evidence>
<organism evidence="3 4">
    <name type="scientific">Orientia tsutsugamushi str. UT144</name>
    <dbReference type="NCBI Taxonomy" id="1441384"/>
    <lineage>
        <taxon>Bacteria</taxon>
        <taxon>Pseudomonadati</taxon>
        <taxon>Pseudomonadota</taxon>
        <taxon>Alphaproteobacteria</taxon>
        <taxon>Rickettsiales</taxon>
        <taxon>Rickettsiaceae</taxon>
        <taxon>Rickettsieae</taxon>
        <taxon>Orientia</taxon>
    </lineage>
</organism>
<name>A0A0F3RLL0_ORITS</name>
<proteinExistence type="inferred from homology"/>
<reference evidence="3 4" key="1">
    <citation type="submission" date="2015-01" db="EMBL/GenBank/DDBJ databases">
        <title>Genome Sequencing of Rickettsiales.</title>
        <authorList>
            <person name="Daugherty S.C."/>
            <person name="Su Q."/>
            <person name="Abolude K."/>
            <person name="Beier-Sexton M."/>
            <person name="Carlyon J.A."/>
            <person name="Carter R."/>
            <person name="Day N.P."/>
            <person name="Dumler S.J."/>
            <person name="Dyachenko V."/>
            <person name="Godinez A."/>
            <person name="Kurtti T.J."/>
            <person name="Lichay M."/>
            <person name="Mullins K.E."/>
            <person name="Ott S."/>
            <person name="Pappas-Brown V."/>
            <person name="Paris D.H."/>
            <person name="Patel P."/>
            <person name="Richards A.L."/>
            <person name="Sadzewicz L."/>
            <person name="Sears K."/>
            <person name="Seidman D."/>
            <person name="Sengamalay N."/>
            <person name="Stenos J."/>
            <person name="Tallon L.J."/>
            <person name="Vincent G."/>
            <person name="Fraser C.M."/>
            <person name="Munderloh U."/>
            <person name="Dunning-Hotopp J.C."/>
        </authorList>
    </citation>
    <scope>NUCLEOTIDE SEQUENCE [LARGE SCALE GENOMIC DNA]</scope>
    <source>
        <strain evidence="3 4">UT144</strain>
    </source>
</reference>
<dbReference type="PANTHER" id="PTHR34047:SF8">
    <property type="entry name" value="PROTEIN YKFC"/>
    <property type="match status" value="1"/>
</dbReference>
<evidence type="ECO:0000313" key="4">
    <source>
        <dbReference type="Proteomes" id="UP000033580"/>
    </source>
</evidence>
<dbReference type="PANTHER" id="PTHR34047">
    <property type="entry name" value="NUCLEAR INTRON MATURASE 1, MITOCHONDRIAL-RELATED"/>
    <property type="match status" value="1"/>
</dbReference>
<gene>
    <name evidence="3" type="ORF">OTUT144_0705</name>
</gene>
<dbReference type="InterPro" id="IPR025960">
    <property type="entry name" value="RVT_N"/>
</dbReference>
<dbReference type="Proteomes" id="UP000033580">
    <property type="component" value="Unassembled WGS sequence"/>
</dbReference>
<evidence type="ECO:0000313" key="3">
    <source>
        <dbReference type="EMBL" id="KJW07245.1"/>
    </source>
</evidence>
<evidence type="ECO:0000259" key="2">
    <source>
        <dbReference type="Pfam" id="PF13655"/>
    </source>
</evidence>
<comment type="caution">
    <text evidence="3">The sequence shown here is derived from an EMBL/GenBank/DDBJ whole genome shotgun (WGS) entry which is preliminary data.</text>
</comment>
<dbReference type="InterPro" id="IPR043502">
    <property type="entry name" value="DNA/RNA_pol_sf"/>
</dbReference>
<comment type="similarity">
    <text evidence="1">Belongs to the bacterial reverse transcriptase family.</text>
</comment>
<keyword evidence="3" id="KW-0695">RNA-directed DNA polymerase</keyword>
<dbReference type="Pfam" id="PF13655">
    <property type="entry name" value="RVT_N"/>
    <property type="match status" value="1"/>
</dbReference>
<dbReference type="EMBL" id="LAOR01000039">
    <property type="protein sequence ID" value="KJW07245.1"/>
    <property type="molecule type" value="Genomic_DNA"/>
</dbReference>
<protein>
    <submittedName>
        <fullName evidence="3">Reverse transcriptase family protein</fullName>
    </submittedName>
</protein>
<dbReference type="GO" id="GO:0003964">
    <property type="term" value="F:RNA-directed DNA polymerase activity"/>
    <property type="evidence" value="ECO:0007669"/>
    <property type="project" value="UniProtKB-KW"/>
</dbReference>
<keyword evidence="3" id="KW-0548">Nucleotidyltransferase</keyword>
<dbReference type="PATRIC" id="fig|1441384.3.peg.1607"/>